<feature type="coiled-coil region" evidence="1">
    <location>
        <begin position="115"/>
        <end position="145"/>
    </location>
</feature>
<evidence type="ECO:0000313" key="3">
    <source>
        <dbReference type="Proteomes" id="UP000018769"/>
    </source>
</evidence>
<protein>
    <submittedName>
        <fullName evidence="2">Uncharacterized protein</fullName>
    </submittedName>
</protein>
<reference evidence="2 3" key="1">
    <citation type="journal article" date="2015" name="Biol. Direct">
        <title>Babela massiliensis, a representative of a widespread bacterial phylum with unusual adaptations to parasitism in amoebae.</title>
        <authorList>
            <person name="Pagnier I."/>
            <person name="Yutin N."/>
            <person name="Croce O."/>
            <person name="Makarova K.S."/>
            <person name="Wolf Y.I."/>
            <person name="Benamar S."/>
            <person name="Raoult D."/>
            <person name="Koonin E.V."/>
            <person name="La Scola B."/>
        </authorList>
    </citation>
    <scope>NUCLEOTIDE SEQUENCE [LARGE SCALE GENOMIC DNA]</scope>
    <source>
        <strain evidence="3">BABL1</strain>
    </source>
</reference>
<dbReference type="STRING" id="673862.BABL1_gene_652"/>
<accession>V6DFL5</accession>
<dbReference type="Proteomes" id="UP000018769">
    <property type="component" value="Chromosome I"/>
</dbReference>
<sequence length="416" mass="48040">MLIKIKIKYLLLFLVIFNSLNLKSIENCDEIIKRAELNIPRILNQIKETKLNNYINKVNQFLKERINKVENKIYNQNTILLNLGYLGLFKGDITRLGIFAIDYASEYAMYQKILKEKIEHVIKLIKEDSKRLEQLLEDAEESKSSILTTNSDINIILTPQIVALRKYLNDKHKMIAKNPFKENLASHAMINFIKPYILNSIENKLLVTSDSLEIKSLGLGFLQKLMIQFSLLFCAYKEDKNGNYQGPILSPLSMATILIKYLNPRYLSEKAISTFSNQILKTLNSYFNIGIPNLVFTNSTQILSRLIALALAIKYTDIILNNSWSIHATVNQENLLKIIKEYNQATEENNQNKINQSEEELKKFVIEGHSKTINSKSWIDIKNISKSQIGFLLSLPIVGTFAWKTYKFYKNLIKID</sequence>
<evidence type="ECO:0000256" key="1">
    <source>
        <dbReference type="SAM" id="Coils"/>
    </source>
</evidence>
<dbReference type="AlphaFoldDB" id="V6DFL5"/>
<gene>
    <name evidence="2" type="ORF">BABL1_gene_652</name>
</gene>
<keyword evidence="3" id="KW-1185">Reference proteome</keyword>
<keyword evidence="1" id="KW-0175">Coiled coil</keyword>
<dbReference type="RefSeq" id="WP_023791429.1">
    <property type="nucleotide sequence ID" value="NC_023003.1"/>
</dbReference>
<name>V6DFL5_9BACT</name>
<dbReference type="HOGENOM" id="CLU_660016_0_0_7"/>
<evidence type="ECO:0000313" key="2">
    <source>
        <dbReference type="EMBL" id="CDK30387.1"/>
    </source>
</evidence>
<dbReference type="KEGG" id="dpb:BABL1_gene_652"/>
<organism evidence="2 3">
    <name type="scientific">Candidatus Babela massiliensis</name>
    <dbReference type="NCBI Taxonomy" id="673862"/>
    <lineage>
        <taxon>Bacteria</taxon>
        <taxon>Candidatus Babelota</taxon>
        <taxon>Candidatus Babeliae</taxon>
        <taxon>Candidatus Babeliales</taxon>
        <taxon>Candidatus Babeliaceae</taxon>
        <taxon>Candidatus Babela</taxon>
    </lineage>
</organism>
<dbReference type="EMBL" id="HG793133">
    <property type="protein sequence ID" value="CDK30387.1"/>
    <property type="molecule type" value="Genomic_DNA"/>
</dbReference>
<proteinExistence type="predicted"/>